<organism evidence="8 9">
    <name type="scientific">Nocardiopsis lambiniae</name>
    <dbReference type="NCBI Taxonomy" id="3075539"/>
    <lineage>
        <taxon>Bacteria</taxon>
        <taxon>Bacillati</taxon>
        <taxon>Actinomycetota</taxon>
        <taxon>Actinomycetes</taxon>
        <taxon>Streptosporangiales</taxon>
        <taxon>Nocardiopsidaceae</taxon>
        <taxon>Nocardiopsis</taxon>
    </lineage>
</organism>
<dbReference type="GO" id="GO:0016787">
    <property type="term" value="F:hydrolase activity"/>
    <property type="evidence" value="ECO:0007669"/>
    <property type="project" value="UniProtKB-KW"/>
</dbReference>
<evidence type="ECO:0000313" key="8">
    <source>
        <dbReference type="EMBL" id="MDT0328562.1"/>
    </source>
</evidence>
<dbReference type="InterPro" id="IPR032311">
    <property type="entry name" value="DUF4982"/>
</dbReference>
<dbReference type="Pfam" id="PF16355">
    <property type="entry name" value="DUF4982"/>
    <property type="match status" value="1"/>
</dbReference>
<dbReference type="SUPFAM" id="SSF49373">
    <property type="entry name" value="Invasin/intimin cell-adhesion fragments"/>
    <property type="match status" value="1"/>
</dbReference>
<dbReference type="SUPFAM" id="SSF49785">
    <property type="entry name" value="Galactose-binding domain-like"/>
    <property type="match status" value="1"/>
</dbReference>
<feature type="domain" description="Glycoside hydrolase family 2 immunoglobulin-like beta-sandwich" evidence="4">
    <location>
        <begin position="162"/>
        <end position="266"/>
    </location>
</feature>
<dbReference type="PRINTS" id="PR00132">
    <property type="entry name" value="GLHYDRLASE2"/>
</dbReference>
<dbReference type="Proteomes" id="UP001183390">
    <property type="component" value="Unassembled WGS sequence"/>
</dbReference>
<dbReference type="PANTHER" id="PTHR42732">
    <property type="entry name" value="BETA-GALACTOSIDASE"/>
    <property type="match status" value="1"/>
</dbReference>
<dbReference type="SUPFAM" id="SSF49303">
    <property type="entry name" value="beta-Galactosidase/glucuronidase domain"/>
    <property type="match status" value="1"/>
</dbReference>
<keyword evidence="9" id="KW-1185">Reference proteome</keyword>
<dbReference type="Gene3D" id="3.20.20.80">
    <property type="entry name" value="Glycosidases"/>
    <property type="match status" value="1"/>
</dbReference>
<dbReference type="Pfam" id="PF00703">
    <property type="entry name" value="Glyco_hydro_2"/>
    <property type="match status" value="1"/>
</dbReference>
<dbReference type="PANTHER" id="PTHR42732:SF1">
    <property type="entry name" value="BETA-MANNOSIDASE"/>
    <property type="match status" value="1"/>
</dbReference>
<keyword evidence="2 8" id="KW-0378">Hydrolase</keyword>
<dbReference type="Pfam" id="PF02836">
    <property type="entry name" value="Glyco_hydro_2_C"/>
    <property type="match status" value="1"/>
</dbReference>
<dbReference type="SUPFAM" id="SSF51445">
    <property type="entry name" value="(Trans)glycosidases"/>
    <property type="match status" value="1"/>
</dbReference>
<dbReference type="InterPro" id="IPR036156">
    <property type="entry name" value="Beta-gal/glucu_dom_sf"/>
</dbReference>
<proteinExistence type="inferred from homology"/>
<reference evidence="9" key="1">
    <citation type="submission" date="2023-07" db="EMBL/GenBank/DDBJ databases">
        <title>30 novel species of actinomycetes from the DSMZ collection.</title>
        <authorList>
            <person name="Nouioui I."/>
        </authorList>
    </citation>
    <scope>NUCLEOTIDE SEQUENCE [LARGE SCALE GENOMIC DNA]</scope>
    <source>
        <strain evidence="9">DSM 44743</strain>
    </source>
</reference>
<comment type="similarity">
    <text evidence="1">Belongs to the glycosyl hydrolase 2 family.</text>
</comment>
<feature type="domain" description="DUF4982" evidence="6">
    <location>
        <begin position="637"/>
        <end position="694"/>
    </location>
</feature>
<name>A0ABU2M7C6_9ACTN</name>
<evidence type="ECO:0000259" key="6">
    <source>
        <dbReference type="Pfam" id="PF16355"/>
    </source>
</evidence>
<evidence type="ECO:0000259" key="4">
    <source>
        <dbReference type="Pfam" id="PF00703"/>
    </source>
</evidence>
<evidence type="ECO:0000259" key="7">
    <source>
        <dbReference type="Pfam" id="PF18565"/>
    </source>
</evidence>
<sequence>MTITAFNDGWAYRRKVSAFAELGGVREDWTTVTLPHDALIGTPRRADAPGGAAAGYFPGGAFEYRKDLLVEESDRGRCFFLEFDGVYRGAMVYVNGALAGQHAFGYSRFTVRIDPFLRFGGVNEIRVECRAHLDGRWYTGAGIHRDVRLIVKEPVHIAVDGVRISTPDIEPDRAVVEIVAEVVNTGAVTTTAVLASAVDDEGRAEVARDRSPVTVPPGERAIVRHRLYVADPALWDVDTPSLYTARLLLRDGDRVLDEHAVEFGVRRVQVDPHKGLRINGRTVKLRGACLHHDNGPLGAAAIERAEERRVESLKAAGFNAIRSSHNPAGSALLRACDRLGMLVMDETFDVWTSGKTDFDYAGDFAEWWERDVEALVAKDFNHPSVILYSIGNEIPETGTPFGGVWSRRIAEKVRSLDDTRLITNGVNGFVSVLDVVLAGARQATSAEPSNGGGGVNGMMTQAAVMMNQVSASEEVTGRTEESFSVLDVAGLNYGDGRYELDRELFPGRVIVGTETFPVRAAQNWSLVLANDHVIGDFTWTGWDYLGEAGLGSVGYGDSDERTASVAQPYPWLTAWCGDIDITGRRRPVSYYREIVFGLRSTPYIAVRRPRHHGRTVLATPWSWSDAIGSWTWEGFEGKPVHVEVYSDADEVELLLDGTTVGRRPAGPDHGFRADFELSYAPGELVAVAYTGGREQGRFGLVTAGEDLALDVRADRSDLRADSGDLAFVDIVLTDGAGNAHPGRDRPVTVTVDGPAVLQALGSADPATEETFSGPSRRTFDGRALAVIRPTGAGDITVTVRADGCGTARLALRAGAVEAVEHDALVP</sequence>
<dbReference type="InterPro" id="IPR006102">
    <property type="entry name" value="Ig-like_GH2"/>
</dbReference>
<comment type="caution">
    <text evidence="8">The sequence shown here is derived from an EMBL/GenBank/DDBJ whole genome shotgun (WGS) entry which is preliminary data.</text>
</comment>
<dbReference type="RefSeq" id="WP_311511274.1">
    <property type="nucleotide sequence ID" value="NZ_JAVREP010000004.1"/>
</dbReference>
<evidence type="ECO:0000313" key="9">
    <source>
        <dbReference type="Proteomes" id="UP001183390"/>
    </source>
</evidence>
<dbReference type="InterPro" id="IPR006101">
    <property type="entry name" value="Glyco_hydro_2"/>
</dbReference>
<dbReference type="InterPro" id="IPR013783">
    <property type="entry name" value="Ig-like_fold"/>
</dbReference>
<dbReference type="InterPro" id="IPR006103">
    <property type="entry name" value="Glyco_hydro_2_cat"/>
</dbReference>
<dbReference type="Pfam" id="PF18565">
    <property type="entry name" value="Glyco_hydro2_C5"/>
    <property type="match status" value="1"/>
</dbReference>
<dbReference type="InterPro" id="IPR040605">
    <property type="entry name" value="Glyco_hydro2_dom5"/>
</dbReference>
<evidence type="ECO:0000256" key="2">
    <source>
        <dbReference type="ARBA" id="ARBA00022801"/>
    </source>
</evidence>
<protein>
    <submittedName>
        <fullName evidence="8">Glycoside hydrolase family 2 TIM barrel-domain containing protein</fullName>
    </submittedName>
</protein>
<dbReference type="InterPro" id="IPR008979">
    <property type="entry name" value="Galactose-bd-like_sf"/>
</dbReference>
<dbReference type="Gene3D" id="2.60.120.260">
    <property type="entry name" value="Galactose-binding domain-like"/>
    <property type="match status" value="1"/>
</dbReference>
<evidence type="ECO:0000259" key="5">
    <source>
        <dbReference type="Pfam" id="PF02836"/>
    </source>
</evidence>
<dbReference type="InterPro" id="IPR017853">
    <property type="entry name" value="GH"/>
</dbReference>
<evidence type="ECO:0000256" key="1">
    <source>
        <dbReference type="ARBA" id="ARBA00007401"/>
    </source>
</evidence>
<keyword evidence="3" id="KW-0326">Glycosidase</keyword>
<gene>
    <name evidence="8" type="ORF">RM479_09060</name>
</gene>
<dbReference type="InterPro" id="IPR051913">
    <property type="entry name" value="GH2_Domain-Containing"/>
</dbReference>
<accession>A0ABU2M7C6</accession>
<evidence type="ECO:0000256" key="3">
    <source>
        <dbReference type="ARBA" id="ARBA00023295"/>
    </source>
</evidence>
<feature type="domain" description="Glycoside hydrolase family 2 catalytic" evidence="5">
    <location>
        <begin position="274"/>
        <end position="434"/>
    </location>
</feature>
<dbReference type="InterPro" id="IPR008964">
    <property type="entry name" value="Invasin/intimin_cell_adhesion"/>
</dbReference>
<feature type="domain" description="Glycoside hydrolase family 2" evidence="7">
    <location>
        <begin position="709"/>
        <end position="808"/>
    </location>
</feature>
<dbReference type="EMBL" id="JAVREP010000004">
    <property type="protein sequence ID" value="MDT0328562.1"/>
    <property type="molecule type" value="Genomic_DNA"/>
</dbReference>
<dbReference type="Gene3D" id="2.60.40.10">
    <property type="entry name" value="Immunoglobulins"/>
    <property type="match status" value="3"/>
</dbReference>